<dbReference type="InterPro" id="IPR027417">
    <property type="entry name" value="P-loop_NTPase"/>
</dbReference>
<dbReference type="SUPFAM" id="SSF52540">
    <property type="entry name" value="P-loop containing nucleoside triphosphate hydrolases"/>
    <property type="match status" value="1"/>
</dbReference>
<dbReference type="PATRIC" id="fig|1710896.3.peg.685"/>
<evidence type="ECO:0000259" key="1">
    <source>
        <dbReference type="Pfam" id="PF13304"/>
    </source>
</evidence>
<dbReference type="InterPro" id="IPR003959">
    <property type="entry name" value="ATPase_AAA_core"/>
</dbReference>
<dbReference type="PANTHER" id="PTHR43581:SF4">
    <property type="entry name" value="ATP_GTP PHOSPHATASE"/>
    <property type="match status" value="1"/>
</dbReference>
<gene>
    <name evidence="2" type="ORF">AN484_03150</name>
</gene>
<protein>
    <recommendedName>
        <fullName evidence="1">ATPase AAA-type core domain-containing protein</fullName>
    </recommendedName>
</protein>
<dbReference type="InterPro" id="IPR051396">
    <property type="entry name" value="Bact_Antivir_Def_Nuclease"/>
</dbReference>
<evidence type="ECO:0000313" key="3">
    <source>
        <dbReference type="Proteomes" id="UP000092093"/>
    </source>
</evidence>
<dbReference type="GO" id="GO:0005524">
    <property type="term" value="F:ATP binding"/>
    <property type="evidence" value="ECO:0007669"/>
    <property type="project" value="InterPro"/>
</dbReference>
<evidence type="ECO:0000313" key="2">
    <source>
        <dbReference type="EMBL" id="OBQ45118.1"/>
    </source>
</evidence>
<comment type="caution">
    <text evidence="2">The sequence shown here is derived from an EMBL/GenBank/DDBJ whole genome shotgun (WGS) entry which is preliminary data.</text>
</comment>
<name>A0A1B7X700_APHFL</name>
<accession>A0A1B7X700</accession>
<sequence>MQLKEIKISRFKNQPDEWSIEGKPLNNEFGQWLSFGGMNLIVGKNATGKSKTINAIRHIADLFCGDVQISRLNSLGLGTTEYNLRFDSDEGEIQYYLDFKYGKIIQETLTVNNVEKLNRTEGILWYEQTGGTLSFETDDDVLAVSKRDKKQHSFFETLYSWGKNLNYYPFGTPLGKNAFLKDINLVRYDSEEVDLKDGDEVTRIFVMGQNQFSDSFVNTILEDMKAISYDLQKIEVSQLKKFPIPVYGLNVQERDLEAITDQKEMSQGMFRALSLLVQLNYSLLSKTPSCILIDDIGEGLDYDRSNSLIELIIEKIKDSSIQVIMTTNDRFVMNKVPLEYWSVIQRIPKKSLFYNYQNSKSTFEEFKRTGLNNFDFLSYEYYIEDFEIEEQL</sequence>
<dbReference type="EMBL" id="LJOW01000008">
    <property type="protein sequence ID" value="OBQ45118.1"/>
    <property type="molecule type" value="Genomic_DNA"/>
</dbReference>
<reference evidence="2 3" key="1">
    <citation type="submission" date="2015-09" db="EMBL/GenBank/DDBJ databases">
        <title>Aphanizomenon flos-aquae WA102.</title>
        <authorList>
            <person name="Driscoll C."/>
        </authorList>
    </citation>
    <scope>NUCLEOTIDE SEQUENCE [LARGE SCALE GENOMIC DNA]</scope>
    <source>
        <strain evidence="2">WA102</strain>
    </source>
</reference>
<dbReference type="AlphaFoldDB" id="A0A1B7X700"/>
<dbReference type="Gene3D" id="3.40.50.300">
    <property type="entry name" value="P-loop containing nucleotide triphosphate hydrolases"/>
    <property type="match status" value="1"/>
</dbReference>
<dbReference type="PANTHER" id="PTHR43581">
    <property type="entry name" value="ATP/GTP PHOSPHATASE"/>
    <property type="match status" value="1"/>
</dbReference>
<proteinExistence type="predicted"/>
<dbReference type="GO" id="GO:0016887">
    <property type="term" value="F:ATP hydrolysis activity"/>
    <property type="evidence" value="ECO:0007669"/>
    <property type="project" value="InterPro"/>
</dbReference>
<dbReference type="Pfam" id="PF13304">
    <property type="entry name" value="AAA_21"/>
    <property type="match status" value="1"/>
</dbReference>
<feature type="domain" description="ATPase AAA-type core" evidence="1">
    <location>
        <begin position="39"/>
        <end position="327"/>
    </location>
</feature>
<organism evidence="2 3">
    <name type="scientific">Aphanizomenon flos-aquae WA102</name>
    <dbReference type="NCBI Taxonomy" id="1710896"/>
    <lineage>
        <taxon>Bacteria</taxon>
        <taxon>Bacillati</taxon>
        <taxon>Cyanobacteriota</taxon>
        <taxon>Cyanophyceae</taxon>
        <taxon>Nostocales</taxon>
        <taxon>Aphanizomenonaceae</taxon>
        <taxon>Aphanizomenon</taxon>
    </lineage>
</organism>
<dbReference type="Proteomes" id="UP000092093">
    <property type="component" value="Unassembled WGS sequence"/>
</dbReference>